<dbReference type="GO" id="GO:0004397">
    <property type="term" value="F:histidine ammonia-lyase activity"/>
    <property type="evidence" value="ECO:0007669"/>
    <property type="project" value="UniProtKB-UniRule"/>
</dbReference>
<evidence type="ECO:0000256" key="2">
    <source>
        <dbReference type="ARBA" id="ARBA00012994"/>
    </source>
</evidence>
<organism evidence="10 11">
    <name type="scientific">Fretibacterium fastidiosum</name>
    <dbReference type="NCBI Taxonomy" id="651822"/>
    <lineage>
        <taxon>Bacteria</taxon>
        <taxon>Thermotogati</taxon>
        <taxon>Synergistota</taxon>
        <taxon>Synergistia</taxon>
        <taxon>Synergistales</taxon>
        <taxon>Aminobacteriaceae</taxon>
        <taxon>Fretibacterium</taxon>
    </lineage>
</organism>
<dbReference type="InterPro" id="IPR005921">
    <property type="entry name" value="HutH"/>
</dbReference>
<dbReference type="HAMAP" id="MF_00229">
    <property type="entry name" value="His_ammonia_lyase"/>
    <property type="match status" value="1"/>
</dbReference>
<keyword evidence="11" id="KW-1185">Reference proteome</keyword>
<dbReference type="PROSITE" id="PS00488">
    <property type="entry name" value="PAL_HISTIDASE"/>
    <property type="match status" value="1"/>
</dbReference>
<dbReference type="Proteomes" id="UP000008957">
    <property type="component" value="Chromosome"/>
</dbReference>
<accession>A0AB94IVQ2</accession>
<comment type="similarity">
    <text evidence="6 7">Belongs to the PAL/histidase family.</text>
</comment>
<evidence type="ECO:0000313" key="11">
    <source>
        <dbReference type="Proteomes" id="UP000008957"/>
    </source>
</evidence>
<dbReference type="InterPro" id="IPR008948">
    <property type="entry name" value="L-Aspartase-like"/>
</dbReference>
<keyword evidence="4 6" id="KW-0456">Lyase</keyword>
<dbReference type="EC" id="4.3.1.3" evidence="2 6"/>
<dbReference type="Gene3D" id="1.10.275.10">
    <property type="entry name" value="Fumarase/aspartase (N-terminal domain)"/>
    <property type="match status" value="1"/>
</dbReference>
<dbReference type="EMBL" id="FP929056">
    <property type="protein sequence ID" value="CBL27819.1"/>
    <property type="molecule type" value="Genomic_DNA"/>
</dbReference>
<dbReference type="Pfam" id="PF00221">
    <property type="entry name" value="Lyase_aromatic"/>
    <property type="match status" value="1"/>
</dbReference>
<dbReference type="InterPro" id="IPR022313">
    <property type="entry name" value="Phe/His_NH3-lyase_AS"/>
</dbReference>
<evidence type="ECO:0000256" key="7">
    <source>
        <dbReference type="RuleBase" id="RU003954"/>
    </source>
</evidence>
<dbReference type="CDD" id="cd00332">
    <property type="entry name" value="PAL-HAL"/>
    <property type="match status" value="1"/>
</dbReference>
<dbReference type="FunFam" id="1.10.275.10:FF:000005">
    <property type="entry name" value="Histidine ammonia-lyase"/>
    <property type="match status" value="1"/>
</dbReference>
<sequence>MIMNPSAVKRVVMDGKSLSLEGFVAVARFGASVELAGSALRAMERSRSLAEKIAGEKRAAYGITTGFGDFQKVAVPEEMSNQLSTNLILSHCTGTGDPYAAEVVRGMMLLRANALCGGVSGVRPVLVQMLVEMLNRGVTPVVPQKGSLGSSGDLAPLAHMTLPLLGRGRALYRGVEMSGAEAMEKADIPTLSTLACKEGLGMTNGTCAMTSVGALALYDTICAAQLADVIASLSFEGLTALKDAFDPRVHQVRGQRGQIRVAANMRRLMEGSEILDRCQGDRVQDAYALRCVPQYHGAVRDALDYVLDKVEIELNAVTDNPLLFLEDEAVISGGNFHGEPMAIPFDTLGIACSELANISERRTERMVNAALSNGLTPFLTTKAGVNSGFMIVQYAAASMVSENKVLAHPASVDSIPSSANQEDIVSMGTTAARKAGWIVQNTLSVLADELLTACQAIDVRRRLDTHGQGITPLHEALLKHVRERVAFYEVDREIWPDIVEVEKMVRSGELLEIVRAHVPDLE</sequence>
<evidence type="ECO:0000256" key="8">
    <source>
        <dbReference type="RuleBase" id="RU004479"/>
    </source>
</evidence>
<keyword evidence="3 6" id="KW-0369">Histidine metabolism</keyword>
<proteinExistence type="inferred from homology"/>
<dbReference type="AlphaFoldDB" id="A0AB94IVQ2"/>
<dbReference type="NCBIfam" id="TIGR01225">
    <property type="entry name" value="hutH"/>
    <property type="match status" value="1"/>
</dbReference>
<dbReference type="KEGG" id="sbr:SY1_03200"/>
<comment type="PTM">
    <text evidence="6">Contains an active site 4-methylidene-imidazol-5-one (MIO), which is formed autocatalytically by cyclization and dehydration of residues Ser-Ser-Gly.</text>
</comment>
<evidence type="ECO:0000256" key="4">
    <source>
        <dbReference type="ARBA" id="ARBA00023239"/>
    </source>
</evidence>
<comment type="pathway">
    <text evidence="1 6 8">Amino-acid degradation; L-histidine degradation into L-glutamate; N-formimidoyl-L-glutamate from L-histidine: step 1/3.</text>
</comment>
<name>A0AB94IVQ2_9BACT</name>
<evidence type="ECO:0000313" key="10">
    <source>
        <dbReference type="EMBL" id="CBL27819.1"/>
    </source>
</evidence>
<feature type="cross-link" description="5-imidazolinone (Ala-Gly)" evidence="6">
    <location>
        <begin position="150"/>
        <end position="152"/>
    </location>
</feature>
<dbReference type="FunFam" id="1.20.200.10:FF:000003">
    <property type="entry name" value="Histidine ammonia-lyase"/>
    <property type="match status" value="1"/>
</dbReference>
<reference evidence="10 11" key="2">
    <citation type="submission" date="2010-03" db="EMBL/GenBank/DDBJ databases">
        <authorList>
            <person name="Pajon A."/>
        </authorList>
    </citation>
    <scope>NUCLEOTIDE SEQUENCE [LARGE SCALE GENOMIC DNA]</scope>
    <source>
        <strain evidence="10 11">SGP1</strain>
    </source>
</reference>
<dbReference type="RefSeq" id="WP_015555966.1">
    <property type="nucleotide sequence ID" value="NZ_OZ209244.1"/>
</dbReference>
<evidence type="ECO:0000256" key="9">
    <source>
        <dbReference type="RuleBase" id="RU004480"/>
    </source>
</evidence>
<evidence type="ECO:0000256" key="6">
    <source>
        <dbReference type="HAMAP-Rule" id="MF_00229"/>
    </source>
</evidence>
<protein>
    <recommendedName>
        <fullName evidence="2 6">Histidine ammonia-lyase</fullName>
        <shortName evidence="6">Histidase</shortName>
        <ecNumber evidence="2 6">4.3.1.3</ecNumber>
    </recommendedName>
</protein>
<dbReference type="NCBIfam" id="NF006871">
    <property type="entry name" value="PRK09367.1"/>
    <property type="match status" value="1"/>
</dbReference>
<gene>
    <name evidence="6" type="primary">hutH</name>
    <name evidence="10" type="ORF">SY1_03200</name>
</gene>
<dbReference type="GO" id="GO:0006548">
    <property type="term" value="P:L-histidine catabolic process"/>
    <property type="evidence" value="ECO:0007669"/>
    <property type="project" value="UniProtKB-UniRule"/>
</dbReference>
<dbReference type="PANTHER" id="PTHR10362">
    <property type="entry name" value="HISTIDINE AMMONIA-LYASE"/>
    <property type="match status" value="1"/>
</dbReference>
<dbReference type="InterPro" id="IPR024083">
    <property type="entry name" value="Fumarase/histidase_N"/>
</dbReference>
<reference evidence="11" key="1">
    <citation type="submission" date="2010-03" db="EMBL/GenBank/DDBJ databases">
        <title>The genome sequence of Synergistetes sp. SGP1.</title>
        <authorList>
            <consortium name="metaHIT consortium -- http://www.metahit.eu/"/>
            <person name="Pajon A."/>
            <person name="Turner K."/>
            <person name="Parkhill J."/>
            <person name="Wade W."/>
            <person name="Vartoukian S."/>
        </authorList>
    </citation>
    <scope>NUCLEOTIDE SEQUENCE [LARGE SCALE GENOMIC DNA]</scope>
    <source>
        <strain evidence="11">SGP1</strain>
    </source>
</reference>
<dbReference type="SUPFAM" id="SSF48557">
    <property type="entry name" value="L-aspartase-like"/>
    <property type="match status" value="1"/>
</dbReference>
<evidence type="ECO:0000256" key="3">
    <source>
        <dbReference type="ARBA" id="ARBA00022808"/>
    </source>
</evidence>
<dbReference type="GO" id="GO:0005737">
    <property type="term" value="C:cytoplasm"/>
    <property type="evidence" value="ECO:0007669"/>
    <property type="project" value="UniProtKB-SubCell"/>
</dbReference>
<comment type="subcellular location">
    <subcellularLocation>
        <location evidence="6 9">Cytoplasm</location>
    </subcellularLocation>
</comment>
<dbReference type="Gene3D" id="1.20.200.10">
    <property type="entry name" value="Fumarase/aspartase (Central domain)"/>
    <property type="match status" value="1"/>
</dbReference>
<evidence type="ECO:0000256" key="1">
    <source>
        <dbReference type="ARBA" id="ARBA00005113"/>
    </source>
</evidence>
<keyword evidence="6" id="KW-0963">Cytoplasm</keyword>
<feature type="modified residue" description="2,3-didehydroalanine (Ser)" evidence="6">
    <location>
        <position position="151"/>
    </location>
</feature>
<evidence type="ECO:0000256" key="5">
    <source>
        <dbReference type="ARBA" id="ARBA00049269"/>
    </source>
</evidence>
<dbReference type="InterPro" id="IPR001106">
    <property type="entry name" value="Aromatic_Lyase"/>
</dbReference>
<comment type="catalytic activity">
    <reaction evidence="5 6 8">
        <text>L-histidine = trans-urocanate + NH4(+)</text>
        <dbReference type="Rhea" id="RHEA:21232"/>
        <dbReference type="ChEBI" id="CHEBI:17771"/>
        <dbReference type="ChEBI" id="CHEBI:28938"/>
        <dbReference type="ChEBI" id="CHEBI:57595"/>
        <dbReference type="EC" id="4.3.1.3"/>
    </reaction>
</comment>